<gene>
    <name evidence="3" type="ORF">IAQ69_01085</name>
</gene>
<evidence type="ECO:0000256" key="1">
    <source>
        <dbReference type="SAM" id="Phobius"/>
    </source>
</evidence>
<dbReference type="InterPro" id="IPR050923">
    <property type="entry name" value="Cell_Proc_Reg/RNA_Proc"/>
</dbReference>
<dbReference type="SMART" id="SM00240">
    <property type="entry name" value="FHA"/>
    <property type="match status" value="1"/>
</dbReference>
<evidence type="ECO:0000313" key="4">
    <source>
        <dbReference type="Proteomes" id="UP000596079"/>
    </source>
</evidence>
<evidence type="ECO:0000259" key="2">
    <source>
        <dbReference type="PROSITE" id="PS50006"/>
    </source>
</evidence>
<keyword evidence="1" id="KW-1133">Transmembrane helix</keyword>
<feature type="domain" description="FHA" evidence="2">
    <location>
        <begin position="23"/>
        <end position="72"/>
    </location>
</feature>
<keyword evidence="1" id="KW-0472">Membrane</keyword>
<feature type="transmembrane region" description="Helical" evidence="1">
    <location>
        <begin position="197"/>
        <end position="218"/>
    </location>
</feature>
<dbReference type="PROSITE" id="PS50006">
    <property type="entry name" value="FHA_DOMAIN"/>
    <property type="match status" value="1"/>
</dbReference>
<dbReference type="Proteomes" id="UP000596079">
    <property type="component" value="Chromosome"/>
</dbReference>
<dbReference type="AlphaFoldDB" id="A0A7T7WJJ7"/>
<dbReference type="Gene3D" id="2.60.200.20">
    <property type="match status" value="1"/>
</dbReference>
<dbReference type="InterPro" id="IPR000253">
    <property type="entry name" value="FHA_dom"/>
</dbReference>
<accession>A0A7T7WJJ7</accession>
<dbReference type="Pfam" id="PF00498">
    <property type="entry name" value="FHA"/>
    <property type="match status" value="1"/>
</dbReference>
<sequence>MTWKIQAITDDLTGQEIAIDRDMLVGRHQAADIMLQAAEISRKHAAFLLKDDALWVQDLDSSNGTFVNDLRIEQETQLKQDDVVQFASLKFLVLEPVAPVEVAPEVEETAEQVVEEIETVEKTPAQQMNEQGIPELKERDASVNLTRDGMPTNVGIPKPAPIAEGVDLSSVKPEPAPIPVEQPVSRVEQEKEAQKNASIGLISLIVLIILAIIAWVLFK</sequence>
<evidence type="ECO:0000313" key="3">
    <source>
        <dbReference type="EMBL" id="QQN88321.1"/>
    </source>
</evidence>
<dbReference type="InterPro" id="IPR008984">
    <property type="entry name" value="SMAD_FHA_dom_sf"/>
</dbReference>
<dbReference type="RefSeq" id="WP_200229529.1">
    <property type="nucleotide sequence ID" value="NZ_CP060811.1"/>
</dbReference>
<proteinExistence type="predicted"/>
<dbReference type="PANTHER" id="PTHR23308">
    <property type="entry name" value="NUCLEAR INHIBITOR OF PROTEIN PHOSPHATASE-1"/>
    <property type="match status" value="1"/>
</dbReference>
<keyword evidence="1" id="KW-0812">Transmembrane</keyword>
<protein>
    <submittedName>
        <fullName evidence="3">FHA domain-containing protein</fullName>
    </submittedName>
</protein>
<organism evidence="3 4">
    <name type="scientific">Acinetobacter variabilis</name>
    <dbReference type="NCBI Taxonomy" id="70346"/>
    <lineage>
        <taxon>Bacteria</taxon>
        <taxon>Pseudomonadati</taxon>
        <taxon>Pseudomonadota</taxon>
        <taxon>Gammaproteobacteria</taxon>
        <taxon>Moraxellales</taxon>
        <taxon>Moraxellaceae</taxon>
        <taxon>Acinetobacter</taxon>
    </lineage>
</organism>
<dbReference type="EMBL" id="CP060811">
    <property type="protein sequence ID" value="QQN88321.1"/>
    <property type="molecule type" value="Genomic_DNA"/>
</dbReference>
<dbReference type="CDD" id="cd00060">
    <property type="entry name" value="FHA"/>
    <property type="match status" value="1"/>
</dbReference>
<reference evidence="3 4" key="1">
    <citation type="submission" date="2020-08" db="EMBL/GenBank/DDBJ databases">
        <title>Emergence of ISAba1-mediated novel tet(X) in Acinetobacter variabilis from a chicken farm.</title>
        <authorList>
            <person name="Peng K."/>
            <person name="Li R."/>
        </authorList>
    </citation>
    <scope>NUCLEOTIDE SEQUENCE [LARGE SCALE GENOMIC DNA]</scope>
    <source>
        <strain evidence="3 4">XM9F202-2</strain>
    </source>
</reference>
<dbReference type="SUPFAM" id="SSF49879">
    <property type="entry name" value="SMAD/FHA domain"/>
    <property type="match status" value="1"/>
</dbReference>
<name>A0A7T7WJJ7_9GAMM</name>